<dbReference type="AlphaFoldDB" id="A0A8J7D8X1"/>
<protein>
    <submittedName>
        <fullName evidence="2">GNAT family N-acetyltransferase</fullName>
    </submittedName>
</protein>
<evidence type="ECO:0000313" key="3">
    <source>
        <dbReference type="Proteomes" id="UP000622533"/>
    </source>
</evidence>
<name>A0A8J7D8X1_DESMC</name>
<comment type="caution">
    <text evidence="2">The sequence shown here is derived from an EMBL/GenBank/DDBJ whole genome shotgun (WGS) entry which is preliminary data.</text>
</comment>
<dbReference type="PANTHER" id="PTHR43072">
    <property type="entry name" value="N-ACETYLTRANSFERASE"/>
    <property type="match status" value="1"/>
</dbReference>
<dbReference type="SUPFAM" id="SSF55729">
    <property type="entry name" value="Acyl-CoA N-acyltransferases (Nat)"/>
    <property type="match status" value="1"/>
</dbReference>
<dbReference type="EMBL" id="JADEXS010000034">
    <property type="protein sequence ID" value="MBE9021691.1"/>
    <property type="molecule type" value="Genomic_DNA"/>
</dbReference>
<proteinExistence type="predicted"/>
<keyword evidence="3" id="KW-1185">Reference proteome</keyword>
<dbReference type="Pfam" id="PF00583">
    <property type="entry name" value="Acetyltransf_1"/>
    <property type="match status" value="1"/>
</dbReference>
<sequence length="147" mass="16925">MEVFLANINHLESLSILFDEYRVFYNQVSDIEAAKEFLKERFKNNDSVVFAANENGEIIGFTQLYPSFSSVSMKRVWILNDLYVKESHRQKGVATLLMSAAQEYAKKSGAVRVILATHISNTNAQKLYKSQGYIKDQEFYHYALPLQ</sequence>
<dbReference type="CDD" id="cd04301">
    <property type="entry name" value="NAT_SF"/>
    <property type="match status" value="1"/>
</dbReference>
<organism evidence="2 3">
    <name type="scientific">Desmonostoc muscorum LEGE 12446</name>
    <dbReference type="NCBI Taxonomy" id="1828758"/>
    <lineage>
        <taxon>Bacteria</taxon>
        <taxon>Bacillati</taxon>
        <taxon>Cyanobacteriota</taxon>
        <taxon>Cyanophyceae</taxon>
        <taxon>Nostocales</taxon>
        <taxon>Nostocaceae</taxon>
        <taxon>Desmonostoc</taxon>
    </lineage>
</organism>
<reference evidence="2" key="1">
    <citation type="submission" date="2020-10" db="EMBL/GenBank/DDBJ databases">
        <authorList>
            <person name="Castelo-Branco R."/>
            <person name="Eusebio N."/>
            <person name="Adriana R."/>
            <person name="Vieira A."/>
            <person name="Brugerolle De Fraissinette N."/>
            <person name="Rezende De Castro R."/>
            <person name="Schneider M.P."/>
            <person name="Vasconcelos V."/>
            <person name="Leao P.N."/>
        </authorList>
    </citation>
    <scope>NUCLEOTIDE SEQUENCE</scope>
    <source>
        <strain evidence="2">LEGE 12446</strain>
    </source>
</reference>
<dbReference type="InterPro" id="IPR016181">
    <property type="entry name" value="Acyl_CoA_acyltransferase"/>
</dbReference>
<evidence type="ECO:0000259" key="1">
    <source>
        <dbReference type="PROSITE" id="PS51186"/>
    </source>
</evidence>
<gene>
    <name evidence="2" type="ORF">IQ276_04190</name>
</gene>
<evidence type="ECO:0000313" key="2">
    <source>
        <dbReference type="EMBL" id="MBE9021691.1"/>
    </source>
</evidence>
<dbReference type="PROSITE" id="PS51186">
    <property type="entry name" value="GNAT"/>
    <property type="match status" value="1"/>
</dbReference>
<dbReference type="Proteomes" id="UP000622533">
    <property type="component" value="Unassembled WGS sequence"/>
</dbReference>
<dbReference type="InterPro" id="IPR000182">
    <property type="entry name" value="GNAT_dom"/>
</dbReference>
<dbReference type="GO" id="GO:0016747">
    <property type="term" value="F:acyltransferase activity, transferring groups other than amino-acyl groups"/>
    <property type="evidence" value="ECO:0007669"/>
    <property type="project" value="InterPro"/>
</dbReference>
<feature type="domain" description="N-acetyltransferase" evidence="1">
    <location>
        <begin position="1"/>
        <end position="147"/>
    </location>
</feature>
<dbReference type="Gene3D" id="3.40.630.30">
    <property type="match status" value="1"/>
</dbReference>
<accession>A0A8J7D8X1</accession>
<dbReference type="PANTHER" id="PTHR43072:SF60">
    <property type="entry name" value="L-2,4-DIAMINOBUTYRIC ACID ACETYLTRANSFERASE"/>
    <property type="match status" value="1"/>
</dbReference>
<dbReference type="RefSeq" id="WP_193913920.1">
    <property type="nucleotide sequence ID" value="NZ_JADEXS020000001.1"/>
</dbReference>